<keyword evidence="2" id="KW-0614">Plasmid</keyword>
<dbReference type="PATRIC" id="fig|1300253.3.peg.4702"/>
<dbReference type="EMBL" id="CP004847">
    <property type="protein sequence ID" value="AGP79935.1"/>
    <property type="molecule type" value="Genomic_DNA"/>
</dbReference>
<accession>S5AJ37</accession>
<dbReference type="InterPro" id="IPR032689">
    <property type="entry name" value="TraG-D_C"/>
</dbReference>
<dbReference type="Proteomes" id="UP000014909">
    <property type="component" value="Plasmid unnamed"/>
</dbReference>
<geneLocation type="plasmid" evidence="2">
    <name>unnamed</name>
</geneLocation>
<sequence length="164" mass="18039">MTIANDEVHASIENNDALFNILSQGRAASMQMILATQTISDIASKTDQATADRFLGLCNNFISMRTTDPKTQEYVSSQFSKASVTKQDISTNSSSDTGTSMLSFSAGYKETLSSQREDAFPPTLLGDLPILQYVARLADGKKLKMRLPIIKNDDKEGERAPWLH</sequence>
<dbReference type="Gene3D" id="3.40.50.300">
    <property type="entry name" value="P-loop containing nucleotide triphosphate hydrolases"/>
    <property type="match status" value="1"/>
</dbReference>
<feature type="domain" description="TraD/TraG TraM recognition site" evidence="1">
    <location>
        <begin position="10"/>
        <end position="127"/>
    </location>
</feature>
<dbReference type="KEGG" id="amh:I633_22576"/>
<reference evidence="2 3" key="1">
    <citation type="journal article" date="2013" name="Genome Biol. Evol.">
        <title>Genomic Diversity of "Deep Ecotype" Alteromonas macleodii Isolates: Evidence for Pan-Mediterranean Clonal Frames.</title>
        <authorList>
            <person name="Lopez-Perez M."/>
            <person name="Gonzaga A."/>
            <person name="Rodriguez-Valera F."/>
        </authorList>
    </citation>
    <scope>NUCLEOTIDE SEQUENCE [LARGE SCALE GENOMIC DNA]</scope>
    <source>
        <strain evidence="3">'English Channel 615'</strain>
        <plasmid evidence="3">Plasmid</plasmid>
    </source>
</reference>
<protein>
    <submittedName>
        <fullName evidence="2">Protein TraD</fullName>
    </submittedName>
</protein>
<evidence type="ECO:0000313" key="3">
    <source>
        <dbReference type="Proteomes" id="UP000014909"/>
    </source>
</evidence>
<dbReference type="AlphaFoldDB" id="S5AJ37"/>
<proteinExistence type="predicted"/>
<dbReference type="Pfam" id="PF12696">
    <property type="entry name" value="TraG-D_C"/>
    <property type="match status" value="1"/>
</dbReference>
<organism evidence="2 3">
    <name type="scientific">Alteromonas mediterranea 615</name>
    <dbReference type="NCBI Taxonomy" id="1300253"/>
    <lineage>
        <taxon>Bacteria</taxon>
        <taxon>Pseudomonadati</taxon>
        <taxon>Pseudomonadota</taxon>
        <taxon>Gammaproteobacteria</taxon>
        <taxon>Alteromonadales</taxon>
        <taxon>Alteromonadaceae</taxon>
        <taxon>Alteromonas/Salinimonas group</taxon>
        <taxon>Alteromonas</taxon>
    </lineage>
</organism>
<dbReference type="SUPFAM" id="SSF52540">
    <property type="entry name" value="P-loop containing nucleoside triphosphate hydrolases"/>
    <property type="match status" value="1"/>
</dbReference>
<dbReference type="InterPro" id="IPR027417">
    <property type="entry name" value="P-loop_NTPase"/>
</dbReference>
<evidence type="ECO:0000313" key="2">
    <source>
        <dbReference type="EMBL" id="AGP79935.1"/>
    </source>
</evidence>
<dbReference type="HOGENOM" id="CLU_1615569_0_0_6"/>
<gene>
    <name evidence="2" type="ORF">I633_22576</name>
</gene>
<name>S5AJ37_9ALTE</name>
<evidence type="ECO:0000259" key="1">
    <source>
        <dbReference type="Pfam" id="PF12696"/>
    </source>
</evidence>
<dbReference type="BioCyc" id="AMAC1300253:G12YX-3582-MONOMER"/>